<dbReference type="InterPro" id="IPR048800">
    <property type="entry name" value="Cac1-like_C"/>
</dbReference>
<evidence type="ECO:0000259" key="6">
    <source>
        <dbReference type="Pfam" id="PF12253"/>
    </source>
</evidence>
<dbReference type="Pfam" id="PF21796">
    <property type="entry name" value="Cac1_C"/>
    <property type="match status" value="1"/>
</dbReference>
<evidence type="ECO:0000259" key="7">
    <source>
        <dbReference type="Pfam" id="PF21796"/>
    </source>
</evidence>
<feature type="compositionally biased region" description="Low complexity" evidence="5">
    <location>
        <begin position="48"/>
        <end position="65"/>
    </location>
</feature>
<proteinExistence type="predicted"/>
<feature type="compositionally biased region" description="Basic and acidic residues" evidence="5">
    <location>
        <begin position="114"/>
        <end position="208"/>
    </location>
</feature>
<reference evidence="8 9" key="1">
    <citation type="journal article" date="2017" name="BMC Genomics">
        <title>Chromosome level assembly and secondary metabolite potential of the parasitic fungus Cordyceps militaris.</title>
        <authorList>
            <person name="Kramer G.J."/>
            <person name="Nodwell J.R."/>
        </authorList>
    </citation>
    <scope>NUCLEOTIDE SEQUENCE [LARGE SCALE GENOMIC DNA]</scope>
    <source>
        <strain evidence="8 9">ATCC 34164</strain>
    </source>
</reference>
<feature type="region of interest" description="Disordered" evidence="5">
    <location>
        <begin position="1"/>
        <end position="252"/>
    </location>
</feature>
<evidence type="ECO:0000313" key="9">
    <source>
        <dbReference type="Proteomes" id="UP000323067"/>
    </source>
</evidence>
<dbReference type="AlphaFoldDB" id="A0A2H4SDK5"/>
<dbReference type="GO" id="GO:0005634">
    <property type="term" value="C:nucleus"/>
    <property type="evidence" value="ECO:0007669"/>
    <property type="project" value="UniProtKB-SubCell"/>
</dbReference>
<accession>A0A2H4SDK5</accession>
<gene>
    <name evidence="8" type="ORF">A9K55_005896</name>
</gene>
<keyword evidence="4" id="KW-0539">Nucleus</keyword>
<feature type="compositionally biased region" description="Acidic residues" evidence="5">
    <location>
        <begin position="406"/>
        <end position="444"/>
    </location>
</feature>
<dbReference type="VEuPathDB" id="FungiDB:CCM_03067"/>
<feature type="domain" description="Chromatin assembly factor 1 subunit A dimerization" evidence="6">
    <location>
        <begin position="360"/>
        <end position="434"/>
    </location>
</feature>
<keyword evidence="3" id="KW-0234">DNA repair</keyword>
<protein>
    <submittedName>
        <fullName evidence="8">Chromatin assembly factor 1 subunit</fullName>
    </submittedName>
</protein>
<feature type="compositionally biased region" description="Low complexity" evidence="5">
    <location>
        <begin position="219"/>
        <end position="233"/>
    </location>
</feature>
<dbReference type="GO" id="GO:0006281">
    <property type="term" value="P:DNA repair"/>
    <property type="evidence" value="ECO:0007669"/>
    <property type="project" value="UniProtKB-KW"/>
</dbReference>
<sequence length="618" mass="69226">MPLFEMSANVQEPKSGRKRSHEEFSGDEGRENTPIDDKMPSQRHMRPSGDSLLPPVSSDLLCSSPRGSPTIPEPGSSTAACNSPTPETPTKANGSQPAGTAQSSNPPVKRKKLTAAEKEARDKEATEKKEQKEREAAEKKKDRDEKAAIKAAEKAKQEEEKVARQQERDDRRKKKEEEEKLKAEQREEKRKLKEDEERRAQEEKERKARAQPKLMSFFKAPTTPKKAAPTAATSVSPEKGVTGTPDRKPTVTPYEAMFNPFFIKEHTRMAASPCSMDQATRELKSKLLDEFIAGERRADVAFNPMSLFTLPCARKPRGKEYPPVRHIMEAVYKEMERLGTTASADILEAARKKLVGIPVKVISFSRDVRPPYYGTITHAPFILGQKNMRKVARQSASRCLQLEYDGDSEAEWQEEEGEDLDADDDDEEMDDEDDLDGFLDDSEESGLTRRTFGNTMEPETTGICFENENRKASSQAATDNKMEMILDTFYQNATIDPFATLYWEPDPKPVPVKVTLTVQAEKMPPPPTPANAFTARSGGSAESSQTRLVKAELMNDIKKAILQNKALSKAGIIDFLFQNFRDSVSRVEVKNTLELVAEKKGTGRVKEWDLKPGHEISL</sequence>
<evidence type="ECO:0000256" key="3">
    <source>
        <dbReference type="ARBA" id="ARBA00023204"/>
    </source>
</evidence>
<comment type="subcellular location">
    <subcellularLocation>
        <location evidence="1">Nucleus</location>
    </subcellularLocation>
</comment>
<dbReference type="InterPro" id="IPR022043">
    <property type="entry name" value="CAF1A_DD"/>
</dbReference>
<feature type="domain" description="Chromatin assembly factor 1 subunit Cac1-like C-terminal" evidence="7">
    <location>
        <begin position="554"/>
        <end position="610"/>
    </location>
</feature>
<feature type="region of interest" description="Disordered" evidence="5">
    <location>
        <begin position="406"/>
        <end position="471"/>
    </location>
</feature>
<evidence type="ECO:0000256" key="4">
    <source>
        <dbReference type="ARBA" id="ARBA00023242"/>
    </source>
</evidence>
<dbReference type="EMBL" id="CP023323">
    <property type="protein sequence ID" value="ATY61192.1"/>
    <property type="molecule type" value="Genomic_DNA"/>
</dbReference>
<dbReference type="GO" id="GO:0006334">
    <property type="term" value="P:nucleosome assembly"/>
    <property type="evidence" value="ECO:0007669"/>
    <property type="project" value="TreeGrafter"/>
</dbReference>
<organism evidence="8 9">
    <name type="scientific">Cordyceps militaris</name>
    <name type="common">Caterpillar fungus</name>
    <name type="synonym">Clavaria militaris</name>
    <dbReference type="NCBI Taxonomy" id="73501"/>
    <lineage>
        <taxon>Eukaryota</taxon>
        <taxon>Fungi</taxon>
        <taxon>Dikarya</taxon>
        <taxon>Ascomycota</taxon>
        <taxon>Pezizomycotina</taxon>
        <taxon>Sordariomycetes</taxon>
        <taxon>Hypocreomycetidae</taxon>
        <taxon>Hypocreales</taxon>
        <taxon>Cordycipitaceae</taxon>
        <taxon>Cordyceps</taxon>
    </lineage>
</organism>
<feature type="compositionally biased region" description="Polar residues" evidence="5">
    <location>
        <begin position="75"/>
        <end position="106"/>
    </location>
</feature>
<evidence type="ECO:0000256" key="2">
    <source>
        <dbReference type="ARBA" id="ARBA00022763"/>
    </source>
</evidence>
<feature type="compositionally biased region" description="Basic and acidic residues" evidence="5">
    <location>
        <begin position="20"/>
        <end position="40"/>
    </location>
</feature>
<evidence type="ECO:0000313" key="8">
    <source>
        <dbReference type="EMBL" id="ATY61192.1"/>
    </source>
</evidence>
<keyword evidence="2" id="KW-0227">DNA damage</keyword>
<dbReference type="Proteomes" id="UP000323067">
    <property type="component" value="Chromosome vi"/>
</dbReference>
<dbReference type="PANTHER" id="PTHR15272">
    <property type="entry name" value="CHROMATIN ASSEMBLY FACTOR 1 SUBUNIT A CAF-1 SUBUNIT A"/>
    <property type="match status" value="1"/>
</dbReference>
<dbReference type="PANTHER" id="PTHR15272:SF0">
    <property type="entry name" value="CHROMATIN ASSEMBLY FACTOR 1 SUBUNIT A"/>
    <property type="match status" value="1"/>
</dbReference>
<dbReference type="Pfam" id="PF12253">
    <property type="entry name" value="CAF1A_dimeriz"/>
    <property type="match status" value="1"/>
</dbReference>
<evidence type="ECO:0000256" key="1">
    <source>
        <dbReference type="ARBA" id="ARBA00004123"/>
    </source>
</evidence>
<dbReference type="OrthoDB" id="79480at2759"/>
<dbReference type="VEuPathDB" id="FungiDB:A9K55_005896"/>
<dbReference type="GO" id="GO:0033186">
    <property type="term" value="C:CAF-1 complex"/>
    <property type="evidence" value="ECO:0007669"/>
    <property type="project" value="TreeGrafter"/>
</dbReference>
<evidence type="ECO:0000256" key="5">
    <source>
        <dbReference type="SAM" id="MobiDB-lite"/>
    </source>
</evidence>
<name>A0A2H4SDK5_CORMI</name>